<evidence type="ECO:0000259" key="3">
    <source>
        <dbReference type="PROSITE" id="PS50240"/>
    </source>
</evidence>
<dbReference type="Gene3D" id="2.40.10.10">
    <property type="entry name" value="Trypsin-like serine proteases"/>
    <property type="match status" value="2"/>
</dbReference>
<dbReference type="InterPro" id="IPR009003">
    <property type="entry name" value="Peptidase_S1_PA"/>
</dbReference>
<dbReference type="GO" id="GO:0016787">
    <property type="term" value="F:hydrolase activity"/>
    <property type="evidence" value="ECO:0007669"/>
    <property type="project" value="UniProtKB-KW"/>
</dbReference>
<dbReference type="EMBL" id="CP097289">
    <property type="protein sequence ID" value="UQT55677.1"/>
    <property type="molecule type" value="Genomic_DNA"/>
</dbReference>
<evidence type="ECO:0000256" key="1">
    <source>
        <dbReference type="SAM" id="MobiDB-lite"/>
    </source>
</evidence>
<gene>
    <name evidence="4" type="ORF">M4V62_11545</name>
</gene>
<feature type="region of interest" description="Disordered" evidence="1">
    <location>
        <begin position="1"/>
        <end position="117"/>
    </location>
</feature>
<dbReference type="InterPro" id="IPR028994">
    <property type="entry name" value="Integrin_alpha_N"/>
</dbReference>
<evidence type="ECO:0000256" key="2">
    <source>
        <dbReference type="SAM" id="SignalP"/>
    </source>
</evidence>
<feature type="compositionally biased region" description="Low complexity" evidence="1">
    <location>
        <begin position="1"/>
        <end position="46"/>
    </location>
</feature>
<proteinExistence type="predicted"/>
<feature type="compositionally biased region" description="Basic and acidic residues" evidence="1">
    <location>
        <begin position="54"/>
        <end position="78"/>
    </location>
</feature>
<sequence length="660" mass="70862">MAAAAAILAAAGPAWSAPDPTPTPSAATPTPTSQPTSKSPSQAPAPDQDPDQALARELEKFWTPDRMAEAKPVEEQQVREAAAAEDAKRDSRGDSQREEEEAAPREGGDGMLRSPSHTFKGIKEVGTFYWAQKAGNDYPDRYDYRFCGGTVVPSPGKNLVASAAHCFDSNDQKSNLVFVPQHSAKSPMPHGMYPIKKGHIFKDPGYTGSKKSEEDFTDVDVAFLATEPRSDGKEVESVVGAIPMGFNTGFSHTAHAIGYPYLYGGGNYKPKQDPLSCTTPTKKYTSGNAKDSGGRLWRGGTFTEIHCDGYVGGTSGGPFITAGGESAKLIGVTGGWLTGGHSANTSYSSYFDDDVKRIYDAAKAGKQPASINPPPMADPVLPGAGTWKHANAIANGYFALDGPVSDDRMDMFVMWSDGELSIYRGAGKAKNHFDKEFKVQGPNALWRDHAKQVVAGDFTGDNGSDLIVRWSDGEVTLYPSVDEAGFHGEYQLAAANGTWKHAEAITSGRFGGNKWQDDLVVRWSDGEVTLYQNTGDNKKLGKEIKVVSPGTSEAGTWKHATQITAGDYSGDDTWDLVVRWSDGELTQYQDFTGTGSSWGEHKWQAPNGLWKHALLVSGGDFTDNPWADDTIVRWSDGELTLYADGNASGIGSENQLVAPA</sequence>
<dbReference type="InterPro" id="IPR043504">
    <property type="entry name" value="Peptidase_S1_PA_chymotrypsin"/>
</dbReference>
<dbReference type="SUPFAM" id="SSF50494">
    <property type="entry name" value="Trypsin-like serine proteases"/>
    <property type="match status" value="1"/>
</dbReference>
<feature type="domain" description="Peptidase S1" evidence="3">
    <location>
        <begin position="124"/>
        <end position="421"/>
    </location>
</feature>
<evidence type="ECO:0000313" key="5">
    <source>
        <dbReference type="Proteomes" id="UP000829992"/>
    </source>
</evidence>
<keyword evidence="4" id="KW-0378">Hydrolase</keyword>
<keyword evidence="5" id="KW-1185">Reference proteome</keyword>
<evidence type="ECO:0000313" key="4">
    <source>
        <dbReference type="EMBL" id="UQT55677.1"/>
    </source>
</evidence>
<feature type="chain" id="PRO_5046210771" evidence="2">
    <location>
        <begin position="17"/>
        <end position="660"/>
    </location>
</feature>
<reference evidence="4 5" key="1">
    <citation type="submission" date="2022-05" db="EMBL/GenBank/DDBJ databases">
        <authorList>
            <person name="Zhou X."/>
            <person name="Li K."/>
            <person name="Man Y."/>
        </authorList>
    </citation>
    <scope>NUCLEOTIDE SEQUENCE [LARGE SCALE GENOMIC DNA]</scope>
    <source>
        <strain evidence="4 5">MS405</strain>
    </source>
</reference>
<dbReference type="SUPFAM" id="SSF69318">
    <property type="entry name" value="Integrin alpha N-terminal domain"/>
    <property type="match status" value="1"/>
</dbReference>
<dbReference type="EC" id="3.4.21.-" evidence="4"/>
<dbReference type="Pfam" id="PF00089">
    <property type="entry name" value="Trypsin"/>
    <property type="match status" value="1"/>
</dbReference>
<protein>
    <submittedName>
        <fullName evidence="4">Trypsin-like serine protease</fullName>
        <ecNumber evidence="4">3.4.21.-</ecNumber>
    </submittedName>
</protein>
<feature type="signal peptide" evidence="2">
    <location>
        <begin position="1"/>
        <end position="16"/>
    </location>
</feature>
<dbReference type="InterPro" id="IPR001254">
    <property type="entry name" value="Trypsin_dom"/>
</dbReference>
<dbReference type="Proteomes" id="UP000829992">
    <property type="component" value="Chromosome"/>
</dbReference>
<keyword evidence="2" id="KW-0732">Signal</keyword>
<feature type="compositionally biased region" description="Basic and acidic residues" evidence="1">
    <location>
        <begin position="85"/>
        <end position="108"/>
    </location>
</feature>
<accession>A0ABY4PRF6</accession>
<dbReference type="RefSeq" id="WP_249587165.1">
    <property type="nucleotide sequence ID" value="NZ_BAAAQL010000008.1"/>
</dbReference>
<dbReference type="PROSITE" id="PS50240">
    <property type="entry name" value="TRYPSIN_DOM"/>
    <property type="match status" value="1"/>
</dbReference>
<name>A0ABY4PRF6_9ACTN</name>
<organism evidence="4 5">
    <name type="scientific">Streptomyces durmitorensis</name>
    <dbReference type="NCBI Taxonomy" id="319947"/>
    <lineage>
        <taxon>Bacteria</taxon>
        <taxon>Bacillati</taxon>
        <taxon>Actinomycetota</taxon>
        <taxon>Actinomycetes</taxon>
        <taxon>Kitasatosporales</taxon>
        <taxon>Streptomycetaceae</taxon>
        <taxon>Streptomyces</taxon>
    </lineage>
</organism>